<evidence type="ECO:0000256" key="6">
    <source>
        <dbReference type="ARBA" id="ARBA00007731"/>
    </source>
</evidence>
<dbReference type="CDD" id="cd11534">
    <property type="entry name" value="NTP-PPase_HisIE_like"/>
    <property type="match status" value="1"/>
</dbReference>
<dbReference type="Gene3D" id="3.10.20.810">
    <property type="entry name" value="Phosphoribosyl-AMP cyclohydrolase"/>
    <property type="match status" value="1"/>
</dbReference>
<dbReference type="HAMAP" id="MF_01021">
    <property type="entry name" value="HisI"/>
    <property type="match status" value="1"/>
</dbReference>
<dbReference type="InterPro" id="IPR008179">
    <property type="entry name" value="HisE"/>
</dbReference>
<dbReference type="Pfam" id="PF01503">
    <property type="entry name" value="PRA-PH"/>
    <property type="match status" value="1"/>
</dbReference>
<sequence length="224" mass="23876">MSLADAVKWNADGLVCAVVQDRVNGTVLMQAWMNAEALEQTITTGQATFWSRSRGEIWVKGLTSGNTQRVVDLRLDCDGDCLLLLVDPAGPACHTGETSCFYRSADVAGWQDAPPPSATTLKALAGQLEQRKSADPGSSYAASLYAKGRHKILQKLGEEAVETVLAGTGDDTQPLVYEMADLWFHALVLLADAGLSPDDVLAELARREGVSGLAEKAARNKGES</sequence>
<feature type="region of interest" description="Phosphoribosyl-ATP pyrophosphohydrolase" evidence="15">
    <location>
        <begin position="121"/>
        <end position="224"/>
    </location>
</feature>
<comment type="pathway">
    <text evidence="5 15">Amino-acid biosynthesis; L-histidine biosynthesis; L-histidine from 5-phospho-alpha-D-ribose 1-diphosphate: step 2/9.</text>
</comment>
<dbReference type="RefSeq" id="WP_083560452.1">
    <property type="nucleotide sequence ID" value="NZ_AQQV01000001.1"/>
</dbReference>
<gene>
    <name evidence="15" type="primary">hisI</name>
    <name evidence="15" type="synonym">hisIE</name>
    <name evidence="17" type="ORF">ATO7_05910</name>
</gene>
<evidence type="ECO:0000256" key="2">
    <source>
        <dbReference type="ARBA" id="ARBA00001460"/>
    </source>
</evidence>
<dbReference type="Gene3D" id="1.10.287.1080">
    <property type="entry name" value="MazG-like"/>
    <property type="match status" value="1"/>
</dbReference>
<keyword evidence="12 15" id="KW-0067">ATP-binding</keyword>
<keyword evidence="9 15" id="KW-0028">Amino-acid biosynthesis</keyword>
<comment type="pathway">
    <text evidence="4 15">Amino-acid biosynthesis; L-histidine biosynthesis; L-histidine from 5-phospho-alpha-D-ribose 1-diphosphate: step 3/9.</text>
</comment>
<accession>A0A1Y1SJC7</accession>
<dbReference type="GO" id="GO:0004635">
    <property type="term" value="F:phosphoribosyl-AMP cyclohydrolase activity"/>
    <property type="evidence" value="ECO:0007669"/>
    <property type="project" value="UniProtKB-UniRule"/>
</dbReference>
<evidence type="ECO:0000256" key="9">
    <source>
        <dbReference type="ARBA" id="ARBA00022605"/>
    </source>
</evidence>
<comment type="subcellular location">
    <subcellularLocation>
        <location evidence="3 15">Cytoplasm</location>
    </subcellularLocation>
</comment>
<dbReference type="PANTHER" id="PTHR42945">
    <property type="entry name" value="HISTIDINE BIOSYNTHESIS BIFUNCTIONAL PROTEIN"/>
    <property type="match status" value="1"/>
</dbReference>
<evidence type="ECO:0000313" key="18">
    <source>
        <dbReference type="Proteomes" id="UP000192342"/>
    </source>
</evidence>
<keyword evidence="8 15" id="KW-0963">Cytoplasm</keyword>
<feature type="region of interest" description="Phosphoribosyl-AMP cyclohydrolase" evidence="15">
    <location>
        <begin position="1"/>
        <end position="120"/>
    </location>
</feature>
<dbReference type="STRING" id="1317117.ATO7_05910"/>
<evidence type="ECO:0000256" key="13">
    <source>
        <dbReference type="ARBA" id="ARBA00023102"/>
    </source>
</evidence>
<dbReference type="OrthoDB" id="9814738at2"/>
<keyword evidence="13 15" id="KW-0368">Histidine biosynthesis</keyword>
<evidence type="ECO:0000256" key="4">
    <source>
        <dbReference type="ARBA" id="ARBA00005169"/>
    </source>
</evidence>
<evidence type="ECO:0000313" key="17">
    <source>
        <dbReference type="EMBL" id="ORE89391.1"/>
    </source>
</evidence>
<proteinExistence type="inferred from homology"/>
<dbReference type="HAMAP" id="MF_01019">
    <property type="entry name" value="HisIE"/>
    <property type="match status" value="1"/>
</dbReference>
<dbReference type="GO" id="GO:0000105">
    <property type="term" value="P:L-histidine biosynthetic process"/>
    <property type="evidence" value="ECO:0007669"/>
    <property type="project" value="UniProtKB-UniRule"/>
</dbReference>
<keyword evidence="10 15" id="KW-0547">Nucleotide-binding</keyword>
<dbReference type="EC" id="3.6.1.31" evidence="15"/>
<dbReference type="EC" id="3.5.4.19" evidence="15"/>
<evidence type="ECO:0000256" key="14">
    <source>
        <dbReference type="ARBA" id="ARBA00023268"/>
    </source>
</evidence>
<evidence type="ECO:0000256" key="5">
    <source>
        <dbReference type="ARBA" id="ARBA00005204"/>
    </source>
</evidence>
<comment type="caution">
    <text evidence="17">The sequence shown here is derived from an EMBL/GenBank/DDBJ whole genome shotgun (WGS) entry which is preliminary data.</text>
</comment>
<dbReference type="NCBIfam" id="TIGR03188">
    <property type="entry name" value="histidine_hisI"/>
    <property type="match status" value="1"/>
</dbReference>
<reference evidence="17 18" key="1">
    <citation type="submission" date="2013-04" db="EMBL/GenBank/DDBJ databases">
        <title>Oceanococcus atlanticus 22II-S10r2 Genome Sequencing.</title>
        <authorList>
            <person name="Lai Q."/>
            <person name="Li G."/>
            <person name="Shao Z."/>
        </authorList>
    </citation>
    <scope>NUCLEOTIDE SEQUENCE [LARGE SCALE GENOMIC DNA]</scope>
    <source>
        <strain evidence="17 18">22II-S10r2</strain>
    </source>
</reference>
<dbReference type="Pfam" id="PF01502">
    <property type="entry name" value="PRA-CH"/>
    <property type="match status" value="1"/>
</dbReference>
<evidence type="ECO:0000256" key="15">
    <source>
        <dbReference type="HAMAP-Rule" id="MF_01019"/>
    </source>
</evidence>
<comment type="catalytic activity">
    <reaction evidence="2 15">
        <text>1-(5-phospho-beta-D-ribosyl)-ATP + H2O = 1-(5-phospho-beta-D-ribosyl)-5'-AMP + diphosphate + H(+)</text>
        <dbReference type="Rhea" id="RHEA:22828"/>
        <dbReference type="ChEBI" id="CHEBI:15377"/>
        <dbReference type="ChEBI" id="CHEBI:15378"/>
        <dbReference type="ChEBI" id="CHEBI:33019"/>
        <dbReference type="ChEBI" id="CHEBI:59457"/>
        <dbReference type="ChEBI" id="CHEBI:73183"/>
        <dbReference type="EC" id="3.6.1.31"/>
    </reaction>
</comment>
<dbReference type="NCBIfam" id="NF000768">
    <property type="entry name" value="PRK00051.1"/>
    <property type="match status" value="1"/>
</dbReference>
<evidence type="ECO:0000259" key="16">
    <source>
        <dbReference type="Pfam" id="PF01502"/>
    </source>
</evidence>
<comment type="catalytic activity">
    <reaction evidence="1 15">
        <text>1-(5-phospho-beta-D-ribosyl)-5'-AMP + H2O = 1-(5-phospho-beta-D-ribosyl)-5-[(5-phospho-beta-D-ribosylamino)methylideneamino]imidazole-4-carboxamide</text>
        <dbReference type="Rhea" id="RHEA:20049"/>
        <dbReference type="ChEBI" id="CHEBI:15377"/>
        <dbReference type="ChEBI" id="CHEBI:58435"/>
        <dbReference type="ChEBI" id="CHEBI:59457"/>
        <dbReference type="EC" id="3.5.4.19"/>
    </reaction>
</comment>
<dbReference type="UniPathway" id="UPA00031">
    <property type="reaction ID" value="UER00007"/>
</dbReference>
<evidence type="ECO:0000256" key="10">
    <source>
        <dbReference type="ARBA" id="ARBA00022741"/>
    </source>
</evidence>
<dbReference type="HAMAP" id="MF_01020">
    <property type="entry name" value="HisE"/>
    <property type="match status" value="1"/>
</dbReference>
<evidence type="ECO:0000256" key="1">
    <source>
        <dbReference type="ARBA" id="ARBA00000024"/>
    </source>
</evidence>
<dbReference type="FunFam" id="3.10.20.810:FF:000001">
    <property type="entry name" value="Histidine biosynthesis bifunctional protein HisIE"/>
    <property type="match status" value="1"/>
</dbReference>
<dbReference type="InterPro" id="IPR021130">
    <property type="entry name" value="PRib-ATP_PPHydrolase-like"/>
</dbReference>
<dbReference type="NCBIfam" id="NF001611">
    <property type="entry name" value="PRK00400.1-3"/>
    <property type="match status" value="1"/>
</dbReference>
<dbReference type="InterPro" id="IPR026660">
    <property type="entry name" value="PRA-CH"/>
</dbReference>
<dbReference type="PANTHER" id="PTHR42945:SF1">
    <property type="entry name" value="HISTIDINE BIOSYNTHESIS BIFUNCTIONAL PROTEIN HIS7"/>
    <property type="match status" value="1"/>
</dbReference>
<dbReference type="SUPFAM" id="SSF101386">
    <property type="entry name" value="all-alpha NTP pyrophosphatases"/>
    <property type="match status" value="1"/>
</dbReference>
<comment type="similarity">
    <text evidence="7 15">In the N-terminal section; belongs to the PRA-CH family.</text>
</comment>
<protein>
    <recommendedName>
        <fullName evidence="15">Histidine biosynthesis bifunctional protein HisIE</fullName>
    </recommendedName>
    <domain>
        <recommendedName>
            <fullName evidence="15">Phosphoribosyl-AMP cyclohydrolase</fullName>
            <shortName evidence="15">PRA-CH</shortName>
            <ecNumber evidence="15">3.5.4.19</ecNumber>
        </recommendedName>
    </domain>
    <domain>
        <recommendedName>
            <fullName evidence="15">Phosphoribosyl-ATP pyrophosphatase</fullName>
            <shortName evidence="15">PRA-PH</shortName>
            <ecNumber evidence="15">3.6.1.31</ecNumber>
        </recommendedName>
    </domain>
</protein>
<keyword evidence="14 15" id="KW-0511">Multifunctional enzyme</keyword>
<evidence type="ECO:0000256" key="3">
    <source>
        <dbReference type="ARBA" id="ARBA00004496"/>
    </source>
</evidence>
<dbReference type="GO" id="GO:0005524">
    <property type="term" value="F:ATP binding"/>
    <property type="evidence" value="ECO:0007669"/>
    <property type="project" value="UniProtKB-KW"/>
</dbReference>
<dbReference type="Proteomes" id="UP000192342">
    <property type="component" value="Unassembled WGS sequence"/>
</dbReference>
<dbReference type="GO" id="GO:0005737">
    <property type="term" value="C:cytoplasm"/>
    <property type="evidence" value="ECO:0007669"/>
    <property type="project" value="UniProtKB-SubCell"/>
</dbReference>
<comment type="similarity">
    <text evidence="6 15">In the C-terminal section; belongs to the PRA-PH family.</text>
</comment>
<evidence type="ECO:0000256" key="8">
    <source>
        <dbReference type="ARBA" id="ARBA00022490"/>
    </source>
</evidence>
<evidence type="ECO:0000256" key="12">
    <source>
        <dbReference type="ARBA" id="ARBA00022840"/>
    </source>
</evidence>
<evidence type="ECO:0000256" key="7">
    <source>
        <dbReference type="ARBA" id="ARBA00008299"/>
    </source>
</evidence>
<dbReference type="GO" id="GO:0004636">
    <property type="term" value="F:phosphoribosyl-ATP diphosphatase activity"/>
    <property type="evidence" value="ECO:0007669"/>
    <property type="project" value="UniProtKB-UniRule"/>
</dbReference>
<dbReference type="NCBIfam" id="NF002747">
    <property type="entry name" value="PRK02759.1"/>
    <property type="match status" value="1"/>
</dbReference>
<dbReference type="SUPFAM" id="SSF141734">
    <property type="entry name" value="HisI-like"/>
    <property type="match status" value="1"/>
</dbReference>
<evidence type="ECO:0000256" key="11">
    <source>
        <dbReference type="ARBA" id="ARBA00022801"/>
    </source>
</evidence>
<organism evidence="17 18">
    <name type="scientific">Oceanococcus atlanticus</name>
    <dbReference type="NCBI Taxonomy" id="1317117"/>
    <lineage>
        <taxon>Bacteria</taxon>
        <taxon>Pseudomonadati</taxon>
        <taxon>Pseudomonadota</taxon>
        <taxon>Gammaproteobacteria</taxon>
        <taxon>Chromatiales</taxon>
        <taxon>Oceanococcaceae</taxon>
        <taxon>Oceanococcus</taxon>
    </lineage>
</organism>
<dbReference type="InterPro" id="IPR038019">
    <property type="entry name" value="PRib_AMP_CycHydrolase_sf"/>
</dbReference>
<dbReference type="EMBL" id="AQQV01000001">
    <property type="protein sequence ID" value="ORE89391.1"/>
    <property type="molecule type" value="Genomic_DNA"/>
</dbReference>
<keyword evidence="11 15" id="KW-0378">Hydrolase</keyword>
<dbReference type="InterPro" id="IPR023019">
    <property type="entry name" value="His_synth_HisIE"/>
</dbReference>
<dbReference type="InterPro" id="IPR002496">
    <property type="entry name" value="PRib_AMP_CycHydrolase_dom"/>
</dbReference>
<dbReference type="AlphaFoldDB" id="A0A1Y1SJC7"/>
<feature type="domain" description="Phosphoribosyl-AMP cyclohydrolase" evidence="16">
    <location>
        <begin position="29"/>
        <end position="102"/>
    </location>
</feature>
<name>A0A1Y1SJC7_9GAMM</name>
<keyword evidence="18" id="KW-1185">Reference proteome</keyword>